<feature type="region of interest" description="Disordered" evidence="1">
    <location>
        <begin position="122"/>
        <end position="168"/>
    </location>
</feature>
<proteinExistence type="predicted"/>
<evidence type="ECO:0000256" key="1">
    <source>
        <dbReference type="SAM" id="MobiDB-lite"/>
    </source>
</evidence>
<protein>
    <submittedName>
        <fullName evidence="2">Uncharacterized protein</fullName>
    </submittedName>
</protein>
<reference evidence="2" key="1">
    <citation type="submission" date="2021-05" db="EMBL/GenBank/DDBJ databases">
        <authorList>
            <person name="Alioto T."/>
            <person name="Alioto T."/>
            <person name="Gomez Garrido J."/>
        </authorList>
    </citation>
    <scope>NUCLEOTIDE SEQUENCE</scope>
</reference>
<dbReference type="AlphaFoldDB" id="A0A8D9AZ58"/>
<evidence type="ECO:0000313" key="2">
    <source>
        <dbReference type="EMBL" id="CAG6773747.1"/>
    </source>
</evidence>
<sequence length="168" mass="19323">MKMKDYADNKRRAKPMELSPGDQVLVKKKPDNKFFNPEPFQIVDVKGNQVTAENSDGRITRNSTFFHGIPQQTQVSTEVLPSQPVVVNDNFQPEYETPEHLEDSISPTYSRAQDYVSPTYPHTYSEVLRSPPPVQRSPLPVQSSPLALRRSTRERRPPIRFGYDEYDD</sequence>
<feature type="region of interest" description="Disordered" evidence="1">
    <location>
        <begin position="1"/>
        <end position="25"/>
    </location>
</feature>
<accession>A0A8D9AZ58</accession>
<feature type="compositionally biased region" description="Basic and acidic residues" evidence="1">
    <location>
        <begin position="1"/>
        <end position="10"/>
    </location>
</feature>
<organism evidence="2">
    <name type="scientific">Cacopsylla melanoneura</name>
    <dbReference type="NCBI Taxonomy" id="428564"/>
    <lineage>
        <taxon>Eukaryota</taxon>
        <taxon>Metazoa</taxon>
        <taxon>Ecdysozoa</taxon>
        <taxon>Arthropoda</taxon>
        <taxon>Hexapoda</taxon>
        <taxon>Insecta</taxon>
        <taxon>Pterygota</taxon>
        <taxon>Neoptera</taxon>
        <taxon>Paraneoptera</taxon>
        <taxon>Hemiptera</taxon>
        <taxon>Sternorrhyncha</taxon>
        <taxon>Psylloidea</taxon>
        <taxon>Psyllidae</taxon>
        <taxon>Psyllinae</taxon>
        <taxon>Cacopsylla</taxon>
    </lineage>
</organism>
<name>A0A8D9AZ58_9HEMI</name>
<dbReference type="EMBL" id="HBUF01592275">
    <property type="protein sequence ID" value="CAG6773747.1"/>
    <property type="molecule type" value="Transcribed_RNA"/>
</dbReference>